<proteinExistence type="predicted"/>
<keyword evidence="1" id="KW-0472">Membrane</keyword>
<keyword evidence="1" id="KW-0812">Transmembrane</keyword>
<gene>
    <name evidence="2" type="ORF">H9828_03170</name>
</gene>
<keyword evidence="1" id="KW-1133">Transmembrane helix</keyword>
<comment type="caution">
    <text evidence="2">The sequence shown here is derived from an EMBL/GenBank/DDBJ whole genome shotgun (WGS) entry which is preliminary data.</text>
</comment>
<organism evidence="2 3">
    <name type="scientific">Candidatus Alistipes intestinigallinarum</name>
    <dbReference type="NCBI Taxonomy" id="2838440"/>
    <lineage>
        <taxon>Bacteria</taxon>
        <taxon>Pseudomonadati</taxon>
        <taxon>Bacteroidota</taxon>
        <taxon>Bacteroidia</taxon>
        <taxon>Bacteroidales</taxon>
        <taxon>Rikenellaceae</taxon>
        <taxon>Alistipes</taxon>
    </lineage>
</organism>
<evidence type="ECO:0000256" key="1">
    <source>
        <dbReference type="SAM" id="Phobius"/>
    </source>
</evidence>
<dbReference type="AlphaFoldDB" id="A0A9D2CAK8"/>
<accession>A0A9D2CAK8</accession>
<sequence>MATNSVTLHSLEYKEARTYGIAALFIIGNIALPQLCHLLPAGGPTLLPIYFFTLVAAYKYGWKVGLLTAVASPLINSALFAMPAAAALPAILTKSLLLAAAAGFAAHKFRSLSLPLLLAVVLFYQVVGSLAEWALTGSLAAALQDFRIGIPGMLLQILGGYLLVKHLK</sequence>
<feature type="transmembrane region" description="Helical" evidence="1">
    <location>
        <begin position="78"/>
        <end position="102"/>
    </location>
</feature>
<dbReference type="Proteomes" id="UP000886844">
    <property type="component" value="Unassembled WGS sequence"/>
</dbReference>
<reference evidence="2" key="2">
    <citation type="submission" date="2021-04" db="EMBL/GenBank/DDBJ databases">
        <authorList>
            <person name="Gilroy R."/>
        </authorList>
    </citation>
    <scope>NUCLEOTIDE SEQUENCE</scope>
    <source>
        <strain evidence="2">5134</strain>
    </source>
</reference>
<feature type="transmembrane region" description="Helical" evidence="1">
    <location>
        <begin position="114"/>
        <end position="134"/>
    </location>
</feature>
<feature type="transmembrane region" description="Helical" evidence="1">
    <location>
        <begin position="16"/>
        <end position="32"/>
    </location>
</feature>
<feature type="transmembrane region" description="Helical" evidence="1">
    <location>
        <begin position="146"/>
        <end position="164"/>
    </location>
</feature>
<name>A0A9D2CAK8_9BACT</name>
<protein>
    <submittedName>
        <fullName evidence="2">ECF transporter S component</fullName>
    </submittedName>
</protein>
<evidence type="ECO:0000313" key="2">
    <source>
        <dbReference type="EMBL" id="HIY68401.1"/>
    </source>
</evidence>
<evidence type="ECO:0000313" key="3">
    <source>
        <dbReference type="Proteomes" id="UP000886844"/>
    </source>
</evidence>
<reference evidence="2" key="1">
    <citation type="journal article" date="2021" name="PeerJ">
        <title>Extensive microbial diversity within the chicken gut microbiome revealed by metagenomics and culture.</title>
        <authorList>
            <person name="Gilroy R."/>
            <person name="Ravi A."/>
            <person name="Getino M."/>
            <person name="Pursley I."/>
            <person name="Horton D.L."/>
            <person name="Alikhan N.F."/>
            <person name="Baker D."/>
            <person name="Gharbi K."/>
            <person name="Hall N."/>
            <person name="Watson M."/>
            <person name="Adriaenssens E.M."/>
            <person name="Foster-Nyarko E."/>
            <person name="Jarju S."/>
            <person name="Secka A."/>
            <person name="Antonio M."/>
            <person name="Oren A."/>
            <person name="Chaudhuri R.R."/>
            <person name="La Ragione R."/>
            <person name="Hildebrand F."/>
            <person name="Pallen M.J."/>
        </authorList>
    </citation>
    <scope>NUCLEOTIDE SEQUENCE</scope>
    <source>
        <strain evidence="2">5134</strain>
    </source>
</reference>
<dbReference type="EMBL" id="DXDA01000026">
    <property type="protein sequence ID" value="HIY68401.1"/>
    <property type="molecule type" value="Genomic_DNA"/>
</dbReference>